<keyword evidence="7 11" id="KW-0812">Transmembrane</keyword>
<keyword evidence="6" id="KW-0808">Transferase</keyword>
<evidence type="ECO:0000256" key="7">
    <source>
        <dbReference type="ARBA" id="ARBA00022692"/>
    </source>
</evidence>
<feature type="transmembrane region" description="Helical" evidence="11">
    <location>
        <begin position="209"/>
        <end position="229"/>
    </location>
</feature>
<dbReference type="Proteomes" id="UP000238882">
    <property type="component" value="Unassembled WGS sequence"/>
</dbReference>
<dbReference type="SMART" id="SM00387">
    <property type="entry name" value="HATPase_c"/>
    <property type="match status" value="1"/>
</dbReference>
<dbReference type="RefSeq" id="WP_105015535.1">
    <property type="nucleotide sequence ID" value="NZ_MSCN01000001.1"/>
</dbReference>
<feature type="domain" description="Histidine kinase" evidence="12">
    <location>
        <begin position="248"/>
        <end position="464"/>
    </location>
</feature>
<gene>
    <name evidence="13" type="ORF">BTO18_06975</name>
</gene>
<dbReference type="EMBL" id="MSCN01000001">
    <property type="protein sequence ID" value="PQJ78937.1"/>
    <property type="molecule type" value="Genomic_DNA"/>
</dbReference>
<evidence type="ECO:0000256" key="1">
    <source>
        <dbReference type="ARBA" id="ARBA00000085"/>
    </source>
</evidence>
<dbReference type="PRINTS" id="PR00344">
    <property type="entry name" value="BCTRLSENSOR"/>
</dbReference>
<keyword evidence="4" id="KW-1003">Cell membrane</keyword>
<dbReference type="Pfam" id="PF00512">
    <property type="entry name" value="HisKA"/>
    <property type="match status" value="1"/>
</dbReference>
<dbReference type="SUPFAM" id="SSF55874">
    <property type="entry name" value="ATPase domain of HSP90 chaperone/DNA topoisomerase II/histidine kinase"/>
    <property type="match status" value="1"/>
</dbReference>
<evidence type="ECO:0000256" key="2">
    <source>
        <dbReference type="ARBA" id="ARBA00004651"/>
    </source>
</evidence>
<evidence type="ECO:0000256" key="10">
    <source>
        <dbReference type="ARBA" id="ARBA00023136"/>
    </source>
</evidence>
<dbReference type="CDD" id="cd00075">
    <property type="entry name" value="HATPase"/>
    <property type="match status" value="1"/>
</dbReference>
<evidence type="ECO:0000256" key="4">
    <source>
        <dbReference type="ARBA" id="ARBA00022475"/>
    </source>
</evidence>
<dbReference type="Pfam" id="PF02518">
    <property type="entry name" value="HATPase_c"/>
    <property type="match status" value="1"/>
</dbReference>
<evidence type="ECO:0000256" key="3">
    <source>
        <dbReference type="ARBA" id="ARBA00012438"/>
    </source>
</evidence>
<dbReference type="SMART" id="SM00388">
    <property type="entry name" value="HisKA"/>
    <property type="match status" value="1"/>
</dbReference>
<dbReference type="InterPro" id="IPR005467">
    <property type="entry name" value="His_kinase_dom"/>
</dbReference>
<dbReference type="OrthoDB" id="1933776at2"/>
<dbReference type="GO" id="GO:0005886">
    <property type="term" value="C:plasma membrane"/>
    <property type="evidence" value="ECO:0007669"/>
    <property type="project" value="UniProtKB-SubCell"/>
</dbReference>
<keyword evidence="14" id="KW-1185">Reference proteome</keyword>
<evidence type="ECO:0000256" key="8">
    <source>
        <dbReference type="ARBA" id="ARBA00022777"/>
    </source>
</evidence>
<dbReference type="AlphaFoldDB" id="A0A2S7WMU1"/>
<dbReference type="InterPro" id="IPR036097">
    <property type="entry name" value="HisK_dim/P_sf"/>
</dbReference>
<comment type="subcellular location">
    <subcellularLocation>
        <location evidence="2">Cell membrane</location>
        <topology evidence="2">Multi-pass membrane protein</topology>
    </subcellularLocation>
</comment>
<dbReference type="GO" id="GO:0016036">
    <property type="term" value="P:cellular response to phosphate starvation"/>
    <property type="evidence" value="ECO:0007669"/>
    <property type="project" value="TreeGrafter"/>
</dbReference>
<evidence type="ECO:0000313" key="13">
    <source>
        <dbReference type="EMBL" id="PQJ78937.1"/>
    </source>
</evidence>
<dbReference type="InterPro" id="IPR003594">
    <property type="entry name" value="HATPase_dom"/>
</dbReference>
<evidence type="ECO:0000256" key="6">
    <source>
        <dbReference type="ARBA" id="ARBA00022679"/>
    </source>
</evidence>
<sequence>MHKKIRPLIIVSIIGLLALSLIQAYLINNTYKLEKAAFISETRKSISRIDDLSPNLDTINDIWQDNFLNIITDYKLKLIKKNQVLQKFDSVTNTINKLYIDSYQRDLKERDIAYNLKFQKVVKTIILLDSTKNDTLFISDKKQVFHLLGDQFSLDDGHKVSSSLWLTDHSSDRLVNGKMKEVEFDLQFETEDRMNIDGWKRIVLGRMTVLLLISILIFLLVFGLLFYAIKSFITQKKIADVKTDFVNNITHELKTPLSTLTLATKMLKSDTVIASSEMSKGIVNTVERQNVRLQKLIDQVLNNSLGYQEITLNKKSVKTTAYLNSIIDDFKLSLDNDDIQIKKQFVIDKDIEIDKFYFTTAVLNILENAIKYGKGNTEILIEAKIVNTNFKVMISDNGIGIPKKELKFLFDKFYRVGNKEVHNVKGLGIGLYYTNQIIKAHKGEILVDSQVDKGTTFTITIPIT</sequence>
<dbReference type="PROSITE" id="PS50109">
    <property type="entry name" value="HIS_KIN"/>
    <property type="match status" value="1"/>
</dbReference>
<dbReference type="CDD" id="cd00082">
    <property type="entry name" value="HisKA"/>
    <property type="match status" value="1"/>
</dbReference>
<proteinExistence type="predicted"/>
<dbReference type="Gene3D" id="3.30.565.10">
    <property type="entry name" value="Histidine kinase-like ATPase, C-terminal domain"/>
    <property type="match status" value="1"/>
</dbReference>
<dbReference type="InterPro" id="IPR003661">
    <property type="entry name" value="HisK_dim/P_dom"/>
</dbReference>
<name>A0A2S7WMU1_9FLAO</name>
<accession>A0A2S7WMU1</accession>
<evidence type="ECO:0000313" key="14">
    <source>
        <dbReference type="Proteomes" id="UP000238882"/>
    </source>
</evidence>
<keyword evidence="8" id="KW-0418">Kinase</keyword>
<dbReference type="PANTHER" id="PTHR45453">
    <property type="entry name" value="PHOSPHATE REGULON SENSOR PROTEIN PHOR"/>
    <property type="match status" value="1"/>
</dbReference>
<dbReference type="InterPro" id="IPR036890">
    <property type="entry name" value="HATPase_C_sf"/>
</dbReference>
<dbReference type="Gene3D" id="1.10.287.130">
    <property type="match status" value="1"/>
</dbReference>
<dbReference type="PANTHER" id="PTHR45453:SF2">
    <property type="entry name" value="HISTIDINE KINASE"/>
    <property type="match status" value="1"/>
</dbReference>
<dbReference type="GO" id="GO:0000155">
    <property type="term" value="F:phosphorelay sensor kinase activity"/>
    <property type="evidence" value="ECO:0007669"/>
    <property type="project" value="InterPro"/>
</dbReference>
<dbReference type="GO" id="GO:0004721">
    <property type="term" value="F:phosphoprotein phosphatase activity"/>
    <property type="evidence" value="ECO:0007669"/>
    <property type="project" value="TreeGrafter"/>
</dbReference>
<keyword evidence="9 11" id="KW-1133">Transmembrane helix</keyword>
<reference evidence="13 14" key="1">
    <citation type="submission" date="2016-12" db="EMBL/GenBank/DDBJ databases">
        <title>Trade-off between light-utilization and light-protection in marine flavobacteria.</title>
        <authorList>
            <person name="Kumagai Y."/>
            <person name="Yoshizawa S."/>
            <person name="Kogure K."/>
            <person name="Iwasaki W."/>
        </authorList>
    </citation>
    <scope>NUCLEOTIDE SEQUENCE [LARGE SCALE GENOMIC DNA]</scope>
    <source>
        <strain evidence="13 14">NBRC 108759</strain>
    </source>
</reference>
<protein>
    <recommendedName>
        <fullName evidence="3">histidine kinase</fullName>
        <ecNumber evidence="3">2.7.13.3</ecNumber>
    </recommendedName>
</protein>
<evidence type="ECO:0000256" key="5">
    <source>
        <dbReference type="ARBA" id="ARBA00022553"/>
    </source>
</evidence>
<dbReference type="FunFam" id="3.30.565.10:FF:000006">
    <property type="entry name" value="Sensor histidine kinase WalK"/>
    <property type="match status" value="1"/>
</dbReference>
<dbReference type="SUPFAM" id="SSF47384">
    <property type="entry name" value="Homodimeric domain of signal transducing histidine kinase"/>
    <property type="match status" value="1"/>
</dbReference>
<evidence type="ECO:0000259" key="12">
    <source>
        <dbReference type="PROSITE" id="PS50109"/>
    </source>
</evidence>
<keyword evidence="10 11" id="KW-0472">Membrane</keyword>
<evidence type="ECO:0000256" key="11">
    <source>
        <dbReference type="SAM" id="Phobius"/>
    </source>
</evidence>
<dbReference type="InterPro" id="IPR004358">
    <property type="entry name" value="Sig_transdc_His_kin-like_C"/>
</dbReference>
<evidence type="ECO:0000256" key="9">
    <source>
        <dbReference type="ARBA" id="ARBA00022989"/>
    </source>
</evidence>
<comment type="caution">
    <text evidence="13">The sequence shown here is derived from an EMBL/GenBank/DDBJ whole genome shotgun (WGS) entry which is preliminary data.</text>
</comment>
<comment type="catalytic activity">
    <reaction evidence="1">
        <text>ATP + protein L-histidine = ADP + protein N-phospho-L-histidine.</text>
        <dbReference type="EC" id="2.7.13.3"/>
    </reaction>
</comment>
<dbReference type="InterPro" id="IPR050351">
    <property type="entry name" value="BphY/WalK/GraS-like"/>
</dbReference>
<organism evidence="13 14">
    <name type="scientific">Polaribacter porphyrae</name>
    <dbReference type="NCBI Taxonomy" id="1137780"/>
    <lineage>
        <taxon>Bacteria</taxon>
        <taxon>Pseudomonadati</taxon>
        <taxon>Bacteroidota</taxon>
        <taxon>Flavobacteriia</taxon>
        <taxon>Flavobacteriales</taxon>
        <taxon>Flavobacteriaceae</taxon>
    </lineage>
</organism>
<keyword evidence="5" id="KW-0597">Phosphoprotein</keyword>
<dbReference type="EC" id="2.7.13.3" evidence="3"/>